<dbReference type="PANTHER" id="PTHR11458">
    <property type="entry name" value="DELTA-AMINOLEVULINIC ACID DEHYDRATASE"/>
    <property type="match status" value="1"/>
</dbReference>
<name>A0ABP5RYR3_9ACTN</name>
<evidence type="ECO:0000256" key="3">
    <source>
        <dbReference type="ARBA" id="ARBA00011823"/>
    </source>
</evidence>
<evidence type="ECO:0000256" key="11">
    <source>
        <dbReference type="ARBA" id="ARBA00047651"/>
    </source>
</evidence>
<dbReference type="EC" id="4.2.1.24" evidence="4"/>
<dbReference type="InterPro" id="IPR001731">
    <property type="entry name" value="ALAD"/>
</dbReference>
<comment type="function">
    <text evidence="9">Catalyzes an early step in the biosynthesis of tetrapyrroles. Binds two molecules of 5-aminolevulinate per subunit, each at a distinct site, and catalyzes their condensation to form porphobilinogen.</text>
</comment>
<comment type="caution">
    <text evidence="13">The sequence shown here is derived from an EMBL/GenBank/DDBJ whole genome shotgun (WGS) entry which is preliminary data.</text>
</comment>
<dbReference type="SUPFAM" id="SSF51569">
    <property type="entry name" value="Aldolase"/>
    <property type="match status" value="1"/>
</dbReference>
<evidence type="ECO:0000256" key="8">
    <source>
        <dbReference type="ARBA" id="ARBA00023244"/>
    </source>
</evidence>
<dbReference type="SMART" id="SM01004">
    <property type="entry name" value="ALAD"/>
    <property type="match status" value="1"/>
</dbReference>
<comment type="similarity">
    <text evidence="2 12">Belongs to the ALAD family.</text>
</comment>
<dbReference type="EMBL" id="BAAATR010000091">
    <property type="protein sequence ID" value="GAA2281843.1"/>
    <property type="molecule type" value="Genomic_DNA"/>
</dbReference>
<keyword evidence="7" id="KW-0456">Lyase</keyword>
<dbReference type="RefSeq" id="WP_344641461.1">
    <property type="nucleotide sequence ID" value="NZ_BAAATR010000091.1"/>
</dbReference>
<accession>A0ABP5RYR3</accession>
<evidence type="ECO:0000256" key="1">
    <source>
        <dbReference type="ARBA" id="ARBA00004694"/>
    </source>
</evidence>
<evidence type="ECO:0000256" key="6">
    <source>
        <dbReference type="ARBA" id="ARBA00023133"/>
    </source>
</evidence>
<comment type="pathway">
    <text evidence="1">Porphyrin-containing compound metabolism; protoporphyrin-IX biosynthesis; coproporphyrinogen-III from 5-aminolevulinate: step 1/4.</text>
</comment>
<comment type="catalytic activity">
    <reaction evidence="11">
        <text>2 5-aminolevulinate = porphobilinogen + 2 H2O + H(+)</text>
        <dbReference type="Rhea" id="RHEA:24064"/>
        <dbReference type="ChEBI" id="CHEBI:15377"/>
        <dbReference type="ChEBI" id="CHEBI:15378"/>
        <dbReference type="ChEBI" id="CHEBI:58126"/>
        <dbReference type="ChEBI" id="CHEBI:356416"/>
        <dbReference type="EC" id="4.2.1.24"/>
    </reaction>
</comment>
<proteinExistence type="inferred from homology"/>
<evidence type="ECO:0000256" key="5">
    <source>
        <dbReference type="ARBA" id="ARBA00020771"/>
    </source>
</evidence>
<evidence type="ECO:0000256" key="12">
    <source>
        <dbReference type="RuleBase" id="RU004161"/>
    </source>
</evidence>
<keyword evidence="14" id="KW-1185">Reference proteome</keyword>
<organism evidence="13 14">
    <name type="scientific">Kitasatospora cystarginea</name>
    <dbReference type="NCBI Taxonomy" id="58350"/>
    <lineage>
        <taxon>Bacteria</taxon>
        <taxon>Bacillati</taxon>
        <taxon>Actinomycetota</taxon>
        <taxon>Actinomycetes</taxon>
        <taxon>Kitasatosporales</taxon>
        <taxon>Streptomycetaceae</taxon>
        <taxon>Kitasatospora</taxon>
    </lineage>
</organism>
<reference evidence="14" key="1">
    <citation type="journal article" date="2019" name="Int. J. Syst. Evol. Microbiol.">
        <title>The Global Catalogue of Microorganisms (GCM) 10K type strain sequencing project: providing services to taxonomists for standard genome sequencing and annotation.</title>
        <authorList>
            <consortium name="The Broad Institute Genomics Platform"/>
            <consortium name="The Broad Institute Genome Sequencing Center for Infectious Disease"/>
            <person name="Wu L."/>
            <person name="Ma J."/>
        </authorList>
    </citation>
    <scope>NUCLEOTIDE SEQUENCE [LARGE SCALE GENOMIC DNA]</scope>
    <source>
        <strain evidence="14">JCM 7356</strain>
    </source>
</reference>
<dbReference type="PANTHER" id="PTHR11458:SF0">
    <property type="entry name" value="DELTA-AMINOLEVULINIC ACID DEHYDRATASE"/>
    <property type="match status" value="1"/>
</dbReference>
<dbReference type="PIRSF" id="PIRSF001415">
    <property type="entry name" value="Porphbilin_synth"/>
    <property type="match status" value="1"/>
</dbReference>
<dbReference type="Gene3D" id="3.20.20.70">
    <property type="entry name" value="Aldolase class I"/>
    <property type="match status" value="1"/>
</dbReference>
<sequence>MNPLRARRAVRDLYARPTITAADLTAPLLVLPDDGPAGPELPGATSLYGVARTVRRWRDLGIRGVKIFAYGHDRDHRASGALAAGNRMLAGIEAVKAVAPDMAVTTEVCGCSWTDHGQCVLRRDDGGIDLDATYELMAAMAVQHAQAGADVVSPTAMLDGSVRAVRSWLDEANHRDVGVNPNLALHTVLYGPFKQLMGTDPRAGHRRGLQLEPGRADRDALVQARRWVAEGADSLTLQPVMTAMDVLVRLRADQQVPIVAYSTSGEWAALQQLGPEGVVEYHAALKRAGADVILSFAAEQVAQHLEGAGRG</sequence>
<dbReference type="Proteomes" id="UP001500305">
    <property type="component" value="Unassembled WGS sequence"/>
</dbReference>
<evidence type="ECO:0000256" key="10">
    <source>
        <dbReference type="ARBA" id="ARBA00032837"/>
    </source>
</evidence>
<comment type="subunit">
    <text evidence="3">Homooctamer.</text>
</comment>
<protein>
    <recommendedName>
        <fullName evidence="5">Delta-aminolevulinic acid dehydratase</fullName>
        <ecNumber evidence="4">4.2.1.24</ecNumber>
    </recommendedName>
    <alternativeName>
        <fullName evidence="10">Porphobilinogen synthase</fullName>
    </alternativeName>
</protein>
<dbReference type="Pfam" id="PF00490">
    <property type="entry name" value="ALAD"/>
    <property type="match status" value="1"/>
</dbReference>
<evidence type="ECO:0000256" key="2">
    <source>
        <dbReference type="ARBA" id="ARBA00008055"/>
    </source>
</evidence>
<keyword evidence="6" id="KW-0350">Heme biosynthesis</keyword>
<evidence type="ECO:0000256" key="7">
    <source>
        <dbReference type="ARBA" id="ARBA00023239"/>
    </source>
</evidence>
<evidence type="ECO:0000313" key="14">
    <source>
        <dbReference type="Proteomes" id="UP001500305"/>
    </source>
</evidence>
<keyword evidence="8" id="KW-0627">Porphyrin biosynthesis</keyword>
<evidence type="ECO:0000256" key="4">
    <source>
        <dbReference type="ARBA" id="ARBA00012053"/>
    </source>
</evidence>
<gene>
    <name evidence="13" type="primary">hemB_3</name>
    <name evidence="13" type="ORF">GCM10010430_79770</name>
</gene>
<evidence type="ECO:0000313" key="13">
    <source>
        <dbReference type="EMBL" id="GAA2281843.1"/>
    </source>
</evidence>
<evidence type="ECO:0000256" key="9">
    <source>
        <dbReference type="ARBA" id="ARBA00025628"/>
    </source>
</evidence>
<dbReference type="PRINTS" id="PR00144">
    <property type="entry name" value="DALDHYDRTASE"/>
</dbReference>
<dbReference type="InterPro" id="IPR013785">
    <property type="entry name" value="Aldolase_TIM"/>
</dbReference>